<name>A0A2H4ZPG3_9EUKA</name>
<keyword evidence="3" id="KW-0274">FAD</keyword>
<protein>
    <submittedName>
        <fullName evidence="6">Flavoprotein</fullName>
    </submittedName>
</protein>
<dbReference type="InterPro" id="IPR004792">
    <property type="entry name" value="BaiN-like"/>
</dbReference>
<geneLocation type="plastid" evidence="6"/>
<dbReference type="InterPro" id="IPR036188">
    <property type="entry name" value="FAD/NAD-bd_sf"/>
</dbReference>
<dbReference type="PANTHER" id="PTHR42887:SF2">
    <property type="entry name" value="OS12G0638800 PROTEIN"/>
    <property type="match status" value="1"/>
</dbReference>
<dbReference type="NCBIfam" id="TIGR00275">
    <property type="entry name" value="aminoacetone oxidase family FAD-binding enzyme"/>
    <property type="match status" value="1"/>
</dbReference>
<feature type="domain" description="RsdA/BaiN/AoA(So)-like Rossmann fold-like" evidence="4">
    <location>
        <begin position="15"/>
        <end position="419"/>
    </location>
</feature>
<dbReference type="PRINTS" id="PR00368">
    <property type="entry name" value="FADPNR"/>
</dbReference>
<dbReference type="Gene3D" id="2.40.30.10">
    <property type="entry name" value="Translation factors"/>
    <property type="match status" value="1"/>
</dbReference>
<reference evidence="6" key="1">
    <citation type="submission" date="2017-10" db="EMBL/GenBank/DDBJ databases">
        <title>Paulinella longichromatophora chromatophore genome.</title>
        <authorList>
            <person name="Lhee D."/>
            <person name="Yoon H.S."/>
        </authorList>
    </citation>
    <scope>NUCLEOTIDE SEQUENCE</scope>
</reference>
<gene>
    <name evidence="6" type="ORF">PLO_405</name>
</gene>
<evidence type="ECO:0000256" key="2">
    <source>
        <dbReference type="ARBA" id="ARBA00022630"/>
    </source>
</evidence>
<dbReference type="Pfam" id="PF03486">
    <property type="entry name" value="HI0933_like"/>
    <property type="match status" value="1"/>
</dbReference>
<dbReference type="InterPro" id="IPR055178">
    <property type="entry name" value="RsdA/BaiN/AoA(So)-like_dom"/>
</dbReference>
<dbReference type="InterPro" id="IPR057661">
    <property type="entry name" value="RsdA/BaiN/AoA(So)_Rossmann"/>
</dbReference>
<keyword evidence="2" id="KW-0285">Flavoprotein</keyword>
<dbReference type="AlphaFoldDB" id="A0A2H4ZPG3"/>
<dbReference type="Gene3D" id="1.10.8.260">
    <property type="entry name" value="HI0933 insert domain-like"/>
    <property type="match status" value="1"/>
</dbReference>
<evidence type="ECO:0000256" key="1">
    <source>
        <dbReference type="ARBA" id="ARBA00001974"/>
    </source>
</evidence>
<dbReference type="PANTHER" id="PTHR42887">
    <property type="entry name" value="OS12G0638800 PROTEIN"/>
    <property type="match status" value="1"/>
</dbReference>
<dbReference type="Gene3D" id="3.50.50.60">
    <property type="entry name" value="FAD/NAD(P)-binding domain"/>
    <property type="match status" value="1"/>
</dbReference>
<comment type="cofactor">
    <cofactor evidence="1">
        <name>FAD</name>
        <dbReference type="ChEBI" id="CHEBI:57692"/>
    </cofactor>
</comment>
<proteinExistence type="predicted"/>
<evidence type="ECO:0000313" key="6">
    <source>
        <dbReference type="EMBL" id="AUG32401.1"/>
    </source>
</evidence>
<dbReference type="InterPro" id="IPR023166">
    <property type="entry name" value="BaiN-like_dom_sf"/>
</dbReference>
<evidence type="ECO:0000259" key="5">
    <source>
        <dbReference type="Pfam" id="PF22780"/>
    </source>
</evidence>
<dbReference type="PRINTS" id="PR00411">
    <property type="entry name" value="PNDRDTASEI"/>
</dbReference>
<feature type="domain" description="RsdA/BaiN/AoA(So)-like insert" evidence="5">
    <location>
        <begin position="203"/>
        <end position="366"/>
    </location>
</feature>
<accession>A0A2H4ZPG3</accession>
<dbReference type="Pfam" id="PF22780">
    <property type="entry name" value="HI0933_like_1st"/>
    <property type="match status" value="1"/>
</dbReference>
<dbReference type="SUPFAM" id="SSF51905">
    <property type="entry name" value="FAD/NAD(P)-binding domain"/>
    <property type="match status" value="1"/>
</dbReference>
<sequence>MSPFKSQDLTDKSWKLIVIGGGAAGFMTAITAAEAGIKQILILESTARSLNKVRISGGGRCNITHACWNPKDLTRHYPRGNYDLLSPLSAFGTGDAVAWFADHGLDLVQELDGRMFPVSHSSDSVVDTLIRAAKIAKIRVEINTYVEMIAIQPSGNLKLSTRNHYQSSNDVLTCDRVVLATGSHPSGHRLAIQLGHKIVTPAPSLFTISLQSKDFQHLAGVVVDPVFLKLNLPTGHFSQKGPLLITHYGFSGPVTLKLTAFAAFALQKVKYRTSIEVDWTGGQSSMELLSMINNIRQNHAKRQLINWRPWPELSRRIWIYIIQNLDIDPEKRWADVSNLELRTIVASLLRSSYLMKGKGPFGEEFVTSGGVSLDEVYLSTMQSKIIPQLYVAGEIMNVDGITGGFNFQHCWSSGWLAGQSIAASLR</sequence>
<organism evidence="6">
    <name type="scientific">Paulinella longichromatophora</name>
    <dbReference type="NCBI Taxonomy" id="1708747"/>
    <lineage>
        <taxon>Eukaryota</taxon>
        <taxon>Sar</taxon>
        <taxon>Rhizaria</taxon>
        <taxon>Cercozoa</taxon>
        <taxon>Imbricatea</taxon>
        <taxon>Silicofilosea</taxon>
        <taxon>Euglyphida</taxon>
        <taxon>Paulinellidae</taxon>
        <taxon>Paulinella</taxon>
    </lineage>
</organism>
<evidence type="ECO:0000259" key="4">
    <source>
        <dbReference type="Pfam" id="PF03486"/>
    </source>
</evidence>
<evidence type="ECO:0000256" key="3">
    <source>
        <dbReference type="ARBA" id="ARBA00022827"/>
    </source>
</evidence>
<keyword evidence="6" id="KW-0934">Plastid</keyword>
<dbReference type="SUPFAM" id="SSF160996">
    <property type="entry name" value="HI0933 insert domain-like"/>
    <property type="match status" value="1"/>
</dbReference>
<dbReference type="EMBL" id="MG264610">
    <property type="protein sequence ID" value="AUG32401.1"/>
    <property type="molecule type" value="Genomic_DNA"/>
</dbReference>